<reference evidence="6" key="1">
    <citation type="submission" date="2021-03" db="EMBL/GenBank/DDBJ databases">
        <title>Agromyces archimandritus sp. nov., isolated from the cockroach Archimandrita tessellata.</title>
        <authorList>
            <person name="Guzman J."/>
            <person name="Ortuzar M."/>
            <person name="Poehlein A."/>
            <person name="Daniel R."/>
            <person name="Trujillo M."/>
            <person name="Vilcinskas A."/>
        </authorList>
    </citation>
    <scope>NUCLEOTIDE SEQUENCE</scope>
    <source>
        <strain evidence="6">G127AT</strain>
    </source>
</reference>
<evidence type="ECO:0000259" key="4">
    <source>
        <dbReference type="Pfam" id="PF10708"/>
    </source>
</evidence>
<evidence type="ECO:0000313" key="7">
    <source>
        <dbReference type="Proteomes" id="UP000671914"/>
    </source>
</evidence>
<dbReference type="Pfam" id="PF10708">
    <property type="entry name" value="DUF2510"/>
    <property type="match status" value="1"/>
</dbReference>
<evidence type="ECO:0000256" key="1">
    <source>
        <dbReference type="ARBA" id="ARBA00022729"/>
    </source>
</evidence>
<gene>
    <name evidence="6" type="ORF">G127AT_05245</name>
</gene>
<dbReference type="KEGG" id="aarc:G127AT_05245"/>
<feature type="transmembrane region" description="Helical" evidence="3">
    <location>
        <begin position="82"/>
        <end position="102"/>
    </location>
</feature>
<dbReference type="InterPro" id="IPR029050">
    <property type="entry name" value="Immunoprotect_excell_Ig-like"/>
</dbReference>
<keyword evidence="3" id="KW-1133">Transmembrane helix</keyword>
<feature type="transmembrane region" description="Helical" evidence="3">
    <location>
        <begin position="58"/>
        <end position="76"/>
    </location>
</feature>
<dbReference type="Proteomes" id="UP000671914">
    <property type="component" value="Chromosome"/>
</dbReference>
<evidence type="ECO:0000313" key="6">
    <source>
        <dbReference type="EMBL" id="QTX05616.1"/>
    </source>
</evidence>
<evidence type="ECO:0000256" key="3">
    <source>
        <dbReference type="SAM" id="Phobius"/>
    </source>
</evidence>
<evidence type="ECO:0000256" key="2">
    <source>
        <dbReference type="SAM" id="MobiDB-lite"/>
    </source>
</evidence>
<feature type="region of interest" description="Disordered" evidence="2">
    <location>
        <begin position="146"/>
        <end position="181"/>
    </location>
</feature>
<name>A0A975IR14_9MICO</name>
<feature type="transmembrane region" description="Helical" evidence="3">
    <location>
        <begin position="109"/>
        <end position="128"/>
    </location>
</feature>
<sequence length="303" mass="31588">MGENTNTGTPAGWYDDGSGRQRYWDGAQWTDRFADAGAPVPPYAPPSTGRSGDSGPKWNVLAFVALGFAVVGFIFACMPGALIVGWVLLPVAFILAIVAFFLKGKKWPAIVALILAVVGTIVGFIVFVSSAASSFDDSFGGGDVTVTPPASAHETHDAEDGSSAQAGTRDNPVPLGATISGDDYDVVVNGVDRSRSDEIVAENTFNEEPAEGSRYVLVNLTVTYTGDESGSTSSVRVRYATGAGNVIDEEIFMTFGGELEPQDLLPGGGATGDMAFLVPVDDDGGLVMIRPGFLADDVFVATE</sequence>
<feature type="domain" description="DUF2510" evidence="4">
    <location>
        <begin position="11"/>
        <end position="41"/>
    </location>
</feature>
<evidence type="ECO:0000259" key="5">
    <source>
        <dbReference type="Pfam" id="PF11611"/>
    </source>
</evidence>
<keyword evidence="7" id="KW-1185">Reference proteome</keyword>
<feature type="domain" description="DUF4352" evidence="5">
    <location>
        <begin position="175"/>
        <end position="291"/>
    </location>
</feature>
<accession>A0A975IR14</accession>
<dbReference type="Gene3D" id="2.60.40.1240">
    <property type="match status" value="1"/>
</dbReference>
<dbReference type="InterPro" id="IPR018929">
    <property type="entry name" value="DUF2510"/>
</dbReference>
<dbReference type="AlphaFoldDB" id="A0A975IR14"/>
<keyword evidence="1" id="KW-0732">Signal</keyword>
<dbReference type="RefSeq" id="WP_210900768.1">
    <property type="nucleotide sequence ID" value="NZ_CP071696.1"/>
</dbReference>
<dbReference type="Pfam" id="PF11611">
    <property type="entry name" value="DUF4352"/>
    <property type="match status" value="1"/>
</dbReference>
<protein>
    <submittedName>
        <fullName evidence="6">DUF2510 domain-containing protein</fullName>
    </submittedName>
</protein>
<dbReference type="InterPro" id="IPR029051">
    <property type="entry name" value="DUF4352"/>
</dbReference>
<keyword evidence="3" id="KW-0812">Transmembrane</keyword>
<dbReference type="EMBL" id="CP071696">
    <property type="protein sequence ID" value="QTX05616.1"/>
    <property type="molecule type" value="Genomic_DNA"/>
</dbReference>
<organism evidence="6 7">
    <name type="scientific">Agromyces archimandritae</name>
    <dbReference type="NCBI Taxonomy" id="2781962"/>
    <lineage>
        <taxon>Bacteria</taxon>
        <taxon>Bacillati</taxon>
        <taxon>Actinomycetota</taxon>
        <taxon>Actinomycetes</taxon>
        <taxon>Micrococcales</taxon>
        <taxon>Microbacteriaceae</taxon>
        <taxon>Agromyces</taxon>
    </lineage>
</organism>
<proteinExistence type="predicted"/>
<keyword evidence="3" id="KW-0472">Membrane</keyword>